<gene>
    <name evidence="3" type="ORF">SCLCIDRAFT_1216709</name>
</gene>
<feature type="compositionally biased region" description="Polar residues" evidence="1">
    <location>
        <begin position="180"/>
        <end position="195"/>
    </location>
</feature>
<name>A0A0C3DXP4_9AGAM</name>
<feature type="region of interest" description="Disordered" evidence="1">
    <location>
        <begin position="482"/>
        <end position="517"/>
    </location>
</feature>
<dbReference type="InterPro" id="IPR036638">
    <property type="entry name" value="HLH_DNA-bd_sf"/>
</dbReference>
<dbReference type="Gene3D" id="4.10.280.10">
    <property type="entry name" value="Helix-loop-helix DNA-binding domain"/>
    <property type="match status" value="1"/>
</dbReference>
<evidence type="ECO:0000256" key="1">
    <source>
        <dbReference type="SAM" id="MobiDB-lite"/>
    </source>
</evidence>
<feature type="region of interest" description="Disordered" evidence="1">
    <location>
        <begin position="380"/>
        <end position="426"/>
    </location>
</feature>
<sequence length="598" mass="64887">MEPIRQQDQQQKDFLSTLFPEFTADPHRTTQEVHQSSAVMQGQRHPNNFSNLPVSANMSYNPPLDLLAMSNVMSLQGLDPNHQNLPSTSTFTPQVLLEQQYKLTQLHQLQQLQNQIQNQIFQQQLALISGQSTLATHDANTEAQRDQVSTTAFNGLPTPMSSTELRPLPDADFLGRMNPSYATPQQDMYSSQTLDSIPLPSPQEPAGTSHYLRHPGSASAPANIAFHMSPSYPLPSPSDLDIDISPLTSPWLAASQQQPSNVRQANKRTASPNPEDSNQTSRKRPTPTPTAPKKPARNIKSATSTPLLRSSRGRRNSTVAENDSPSPVDLSMPPPAPPGINSSSSSTAPVVPSHVSSQEEARITPVTPASIMNLGRLGVSSSLAPSSQPSRAVRPDKGREPKLSTEITSSTKGARKSTLPLISPGPKPILPAGVPASLNLHSSVLPQAAPQTRKSHKDAEQKRRDSLKTAYDDLRILLPPIPLPSDDNFPDEPILPGALPPRGPPKAGGDGPNKGVSKLQLLRCGNDYIRRLKDRVDRRDNEISNLRREVLRLRSLVGDEALVGAEHIDLEMDLDAVEVGGRPLGQSLMEDDGDDGDE</sequence>
<organism evidence="3 4">
    <name type="scientific">Scleroderma citrinum Foug A</name>
    <dbReference type="NCBI Taxonomy" id="1036808"/>
    <lineage>
        <taxon>Eukaryota</taxon>
        <taxon>Fungi</taxon>
        <taxon>Dikarya</taxon>
        <taxon>Basidiomycota</taxon>
        <taxon>Agaricomycotina</taxon>
        <taxon>Agaricomycetes</taxon>
        <taxon>Agaricomycetidae</taxon>
        <taxon>Boletales</taxon>
        <taxon>Sclerodermatineae</taxon>
        <taxon>Sclerodermataceae</taxon>
        <taxon>Scleroderma</taxon>
    </lineage>
</organism>
<evidence type="ECO:0000259" key="2">
    <source>
        <dbReference type="PROSITE" id="PS50888"/>
    </source>
</evidence>
<dbReference type="GO" id="GO:0046983">
    <property type="term" value="F:protein dimerization activity"/>
    <property type="evidence" value="ECO:0007669"/>
    <property type="project" value="InterPro"/>
</dbReference>
<feature type="domain" description="BHLH" evidence="2">
    <location>
        <begin position="451"/>
        <end position="532"/>
    </location>
</feature>
<dbReference type="AlphaFoldDB" id="A0A0C3DXP4"/>
<feature type="region of interest" description="Disordered" evidence="1">
    <location>
        <begin position="446"/>
        <end position="465"/>
    </location>
</feature>
<keyword evidence="4" id="KW-1185">Reference proteome</keyword>
<feature type="region of interest" description="Disordered" evidence="1">
    <location>
        <begin position="23"/>
        <end position="50"/>
    </location>
</feature>
<accession>A0A0C3DXP4</accession>
<dbReference type="SMART" id="SM00353">
    <property type="entry name" value="HLH"/>
    <property type="match status" value="1"/>
</dbReference>
<dbReference type="HOGENOM" id="CLU_020171_0_0_1"/>
<dbReference type="Pfam" id="PF00010">
    <property type="entry name" value="HLH"/>
    <property type="match status" value="1"/>
</dbReference>
<evidence type="ECO:0000313" key="3">
    <source>
        <dbReference type="EMBL" id="KIM60646.1"/>
    </source>
</evidence>
<feature type="region of interest" description="Disordered" evidence="1">
    <location>
        <begin position="172"/>
        <end position="216"/>
    </location>
</feature>
<reference evidence="3 4" key="1">
    <citation type="submission" date="2014-04" db="EMBL/GenBank/DDBJ databases">
        <authorList>
            <consortium name="DOE Joint Genome Institute"/>
            <person name="Kuo A."/>
            <person name="Kohler A."/>
            <person name="Nagy L.G."/>
            <person name="Floudas D."/>
            <person name="Copeland A."/>
            <person name="Barry K.W."/>
            <person name="Cichocki N."/>
            <person name="Veneault-Fourrey C."/>
            <person name="LaButti K."/>
            <person name="Lindquist E.A."/>
            <person name="Lipzen A."/>
            <person name="Lundell T."/>
            <person name="Morin E."/>
            <person name="Murat C."/>
            <person name="Sun H."/>
            <person name="Tunlid A."/>
            <person name="Henrissat B."/>
            <person name="Grigoriev I.V."/>
            <person name="Hibbett D.S."/>
            <person name="Martin F."/>
            <person name="Nordberg H.P."/>
            <person name="Cantor M.N."/>
            <person name="Hua S.X."/>
        </authorList>
    </citation>
    <scope>NUCLEOTIDE SEQUENCE [LARGE SCALE GENOMIC DNA]</scope>
    <source>
        <strain evidence="3 4">Foug A</strain>
    </source>
</reference>
<feature type="region of interest" description="Disordered" evidence="1">
    <location>
        <begin position="254"/>
        <end position="366"/>
    </location>
</feature>
<dbReference type="Proteomes" id="UP000053989">
    <property type="component" value="Unassembled WGS sequence"/>
</dbReference>
<feature type="compositionally biased region" description="Low complexity" evidence="1">
    <location>
        <begin position="342"/>
        <end position="356"/>
    </location>
</feature>
<dbReference type="SUPFAM" id="SSF47459">
    <property type="entry name" value="HLH, helix-loop-helix DNA-binding domain"/>
    <property type="match status" value="1"/>
</dbReference>
<dbReference type="EMBL" id="KN822060">
    <property type="protein sequence ID" value="KIM60646.1"/>
    <property type="molecule type" value="Genomic_DNA"/>
</dbReference>
<dbReference type="STRING" id="1036808.A0A0C3DXP4"/>
<dbReference type="InParanoid" id="A0A0C3DXP4"/>
<feature type="compositionally biased region" description="Basic and acidic residues" evidence="1">
    <location>
        <begin position="393"/>
        <end position="403"/>
    </location>
</feature>
<dbReference type="PROSITE" id="PS50888">
    <property type="entry name" value="BHLH"/>
    <property type="match status" value="1"/>
</dbReference>
<proteinExistence type="predicted"/>
<reference evidence="4" key="2">
    <citation type="submission" date="2015-01" db="EMBL/GenBank/DDBJ databases">
        <title>Evolutionary Origins and Diversification of the Mycorrhizal Mutualists.</title>
        <authorList>
            <consortium name="DOE Joint Genome Institute"/>
            <consortium name="Mycorrhizal Genomics Consortium"/>
            <person name="Kohler A."/>
            <person name="Kuo A."/>
            <person name="Nagy L.G."/>
            <person name="Floudas D."/>
            <person name="Copeland A."/>
            <person name="Barry K.W."/>
            <person name="Cichocki N."/>
            <person name="Veneault-Fourrey C."/>
            <person name="LaButti K."/>
            <person name="Lindquist E.A."/>
            <person name="Lipzen A."/>
            <person name="Lundell T."/>
            <person name="Morin E."/>
            <person name="Murat C."/>
            <person name="Riley R."/>
            <person name="Ohm R."/>
            <person name="Sun H."/>
            <person name="Tunlid A."/>
            <person name="Henrissat B."/>
            <person name="Grigoriev I.V."/>
            <person name="Hibbett D.S."/>
            <person name="Martin F."/>
        </authorList>
    </citation>
    <scope>NUCLEOTIDE SEQUENCE [LARGE SCALE GENOMIC DNA]</scope>
    <source>
        <strain evidence="4">Foug A</strain>
    </source>
</reference>
<feature type="compositionally biased region" description="Polar residues" evidence="1">
    <location>
        <begin position="32"/>
        <end position="50"/>
    </location>
</feature>
<protein>
    <recommendedName>
        <fullName evidence="2">BHLH domain-containing protein</fullName>
    </recommendedName>
</protein>
<evidence type="ECO:0000313" key="4">
    <source>
        <dbReference type="Proteomes" id="UP000053989"/>
    </source>
</evidence>
<feature type="compositionally biased region" description="Low complexity" evidence="1">
    <location>
        <begin position="380"/>
        <end position="390"/>
    </location>
</feature>
<feature type="compositionally biased region" description="Polar residues" evidence="1">
    <location>
        <begin position="254"/>
        <end position="280"/>
    </location>
</feature>
<feature type="compositionally biased region" description="Polar residues" evidence="1">
    <location>
        <begin position="316"/>
        <end position="325"/>
    </location>
</feature>
<dbReference type="InterPro" id="IPR011598">
    <property type="entry name" value="bHLH_dom"/>
</dbReference>
<dbReference type="OrthoDB" id="5344169at2759"/>